<dbReference type="EMBL" id="BAAAOB010000002">
    <property type="protein sequence ID" value="GAA1791174.1"/>
    <property type="molecule type" value="Genomic_DNA"/>
</dbReference>
<feature type="transmembrane region" description="Helical" evidence="1">
    <location>
        <begin position="57"/>
        <end position="82"/>
    </location>
</feature>
<gene>
    <name evidence="2" type="ORF">GCM10009768_20230</name>
</gene>
<evidence type="ECO:0000256" key="1">
    <source>
        <dbReference type="SAM" id="Phobius"/>
    </source>
</evidence>
<feature type="transmembrane region" description="Helical" evidence="1">
    <location>
        <begin position="103"/>
        <end position="125"/>
    </location>
</feature>
<accession>A0ABN2LK88</accession>
<dbReference type="RefSeq" id="WP_344031965.1">
    <property type="nucleotide sequence ID" value="NZ_BAAAOB010000002.1"/>
</dbReference>
<keyword evidence="1" id="KW-1133">Transmembrane helix</keyword>
<feature type="transmembrane region" description="Helical" evidence="1">
    <location>
        <begin position="145"/>
        <end position="170"/>
    </location>
</feature>
<reference evidence="2 3" key="1">
    <citation type="journal article" date="2019" name="Int. J. Syst. Evol. Microbiol.">
        <title>The Global Catalogue of Microorganisms (GCM) 10K type strain sequencing project: providing services to taxonomists for standard genome sequencing and annotation.</title>
        <authorList>
            <consortium name="The Broad Institute Genomics Platform"/>
            <consortium name="The Broad Institute Genome Sequencing Center for Infectious Disease"/>
            <person name="Wu L."/>
            <person name="Ma J."/>
        </authorList>
    </citation>
    <scope>NUCLEOTIDE SEQUENCE [LARGE SCALE GENOMIC DNA]</scope>
    <source>
        <strain evidence="2 3">JCM 14736</strain>
    </source>
</reference>
<feature type="transmembrane region" description="Helical" evidence="1">
    <location>
        <begin position="182"/>
        <end position="202"/>
    </location>
</feature>
<keyword evidence="3" id="KW-1185">Reference proteome</keyword>
<dbReference type="Proteomes" id="UP001500851">
    <property type="component" value="Unassembled WGS sequence"/>
</dbReference>
<protein>
    <recommendedName>
        <fullName evidence="4">Major facilitator superfamily (MFS) profile domain-containing protein</fullName>
    </recommendedName>
</protein>
<evidence type="ECO:0008006" key="4">
    <source>
        <dbReference type="Google" id="ProtNLM"/>
    </source>
</evidence>
<proteinExistence type="predicted"/>
<evidence type="ECO:0000313" key="2">
    <source>
        <dbReference type="EMBL" id="GAA1791174.1"/>
    </source>
</evidence>
<name>A0ABN2LK88_9MICO</name>
<feature type="transmembrane region" description="Helical" evidence="1">
    <location>
        <begin position="214"/>
        <end position="235"/>
    </location>
</feature>
<evidence type="ECO:0000313" key="3">
    <source>
        <dbReference type="Proteomes" id="UP001500851"/>
    </source>
</evidence>
<organism evidence="2 3">
    <name type="scientific">Leucobacter iarius</name>
    <dbReference type="NCBI Taxonomy" id="333963"/>
    <lineage>
        <taxon>Bacteria</taxon>
        <taxon>Bacillati</taxon>
        <taxon>Actinomycetota</taxon>
        <taxon>Actinomycetes</taxon>
        <taxon>Micrococcales</taxon>
        <taxon>Microbacteriaceae</taxon>
        <taxon>Leucobacter</taxon>
    </lineage>
</organism>
<sequence length="251" mass="25564">MESTQEASRAAPVAATARSTIGVAVYWTALVGVGAATVFLVYSFYAVPEDRWGIGWGFGLVWFPALLGSLLLGILIGLICWLGSPARRVGRGDTAAGSAEQPLAIRTGLWSGGGVLAISCGPLLVEQLLQPSTAYGNHVGAFAPFFLAAVGAGLVGGIGTFALLPLIPLIPVGAGGSERIRSVAALGAGLGTAIIGGMPTALALSRWSSAGLDLAFGLGFPLVVLALFLLSAGFVRVQTRRKPPVSAPRTR</sequence>
<keyword evidence="1" id="KW-0812">Transmembrane</keyword>
<feature type="transmembrane region" description="Helical" evidence="1">
    <location>
        <begin position="21"/>
        <end position="45"/>
    </location>
</feature>
<comment type="caution">
    <text evidence="2">The sequence shown here is derived from an EMBL/GenBank/DDBJ whole genome shotgun (WGS) entry which is preliminary data.</text>
</comment>
<keyword evidence="1" id="KW-0472">Membrane</keyword>